<evidence type="ECO:0000259" key="1">
    <source>
        <dbReference type="Pfam" id="PF13761"/>
    </source>
</evidence>
<reference evidence="2 3" key="1">
    <citation type="submission" date="2020-08" db="EMBL/GenBank/DDBJ databases">
        <title>Genomic Encyclopedia of Archaeal and Bacterial Type Strains, Phase II (KMG-II): from individual species to whole genera.</title>
        <authorList>
            <person name="Goeker M."/>
        </authorList>
    </citation>
    <scope>NUCLEOTIDE SEQUENCE [LARGE SCALE GENOMIC DNA]</scope>
    <source>
        <strain evidence="2 3">DSM 43850</strain>
    </source>
</reference>
<sequence length="227" mass="25660">MTSIFERAMGTAEFGRLHPMVRERFSVGLSSGTASIATGVMSRVWRGAAFTKPFLHLGKTRHILFPETGTDVPFTMENWPYLDRAGREVVTFTRTFELPGVRRRFDATMVAEQHTNRLIDYLGTHQHVGVELDLRADANGALVIRSGEQRFRMGRLDFRVPAMITGTAAVREWFDEDTERFGIEVRVVNRRFGPLFGYRGGFTARYLDTGAIPTPASVKPTKEETRT</sequence>
<feature type="domain" description="DUF4166" evidence="1">
    <location>
        <begin position="17"/>
        <end position="202"/>
    </location>
</feature>
<dbReference type="InterPro" id="IPR025311">
    <property type="entry name" value="DUF4166"/>
</dbReference>
<protein>
    <recommendedName>
        <fullName evidence="1">DUF4166 domain-containing protein</fullName>
    </recommendedName>
</protein>
<dbReference type="EMBL" id="JACJID010000010">
    <property type="protein sequence ID" value="MBA8931897.1"/>
    <property type="molecule type" value="Genomic_DNA"/>
</dbReference>
<evidence type="ECO:0000313" key="3">
    <source>
        <dbReference type="Proteomes" id="UP000517916"/>
    </source>
</evidence>
<dbReference type="Proteomes" id="UP000517916">
    <property type="component" value="Unassembled WGS sequence"/>
</dbReference>
<comment type="caution">
    <text evidence="2">The sequence shown here is derived from an EMBL/GenBank/DDBJ whole genome shotgun (WGS) entry which is preliminary data.</text>
</comment>
<dbReference type="Pfam" id="PF13761">
    <property type="entry name" value="DUF4166"/>
    <property type="match status" value="1"/>
</dbReference>
<name>A0ABR6BZ80_9PSEU</name>
<dbReference type="RefSeq" id="WP_182840540.1">
    <property type="nucleotide sequence ID" value="NZ_BAAABQ010000061.1"/>
</dbReference>
<evidence type="ECO:0000313" key="2">
    <source>
        <dbReference type="EMBL" id="MBA8931897.1"/>
    </source>
</evidence>
<proteinExistence type="predicted"/>
<keyword evidence="3" id="KW-1185">Reference proteome</keyword>
<gene>
    <name evidence="2" type="ORF">BC739_009156</name>
</gene>
<accession>A0ABR6BZ80</accession>
<organism evidence="2 3">
    <name type="scientific">Kutzneria viridogrisea</name>
    <dbReference type="NCBI Taxonomy" id="47990"/>
    <lineage>
        <taxon>Bacteria</taxon>
        <taxon>Bacillati</taxon>
        <taxon>Actinomycetota</taxon>
        <taxon>Actinomycetes</taxon>
        <taxon>Pseudonocardiales</taxon>
        <taxon>Pseudonocardiaceae</taxon>
        <taxon>Kutzneria</taxon>
    </lineage>
</organism>